<dbReference type="Pfam" id="PF12245">
    <property type="entry name" value="Big_3_2"/>
    <property type="match status" value="2"/>
</dbReference>
<evidence type="ECO:0000313" key="4">
    <source>
        <dbReference type="Proteomes" id="UP000823638"/>
    </source>
</evidence>
<gene>
    <name evidence="3" type="ORF">IAA81_01325</name>
</gene>
<dbReference type="InterPro" id="IPR035986">
    <property type="entry name" value="PKD_dom_sf"/>
</dbReference>
<reference evidence="3" key="2">
    <citation type="journal article" date="2021" name="PeerJ">
        <title>Extensive microbial diversity within the chicken gut microbiome revealed by metagenomics and culture.</title>
        <authorList>
            <person name="Gilroy R."/>
            <person name="Ravi A."/>
            <person name="Getino M."/>
            <person name="Pursley I."/>
            <person name="Horton D.L."/>
            <person name="Alikhan N.F."/>
            <person name="Baker D."/>
            <person name="Gharbi K."/>
            <person name="Hall N."/>
            <person name="Watson M."/>
            <person name="Adriaenssens E.M."/>
            <person name="Foster-Nyarko E."/>
            <person name="Jarju S."/>
            <person name="Secka A."/>
            <person name="Antonio M."/>
            <person name="Oren A."/>
            <person name="Chaudhuri R.R."/>
            <person name="La Ragione R."/>
            <person name="Hildebrand F."/>
            <person name="Pallen M.J."/>
        </authorList>
    </citation>
    <scope>NUCLEOTIDE SEQUENCE</scope>
    <source>
        <strain evidence="3">10532</strain>
    </source>
</reference>
<feature type="domain" description="Ig-like" evidence="2">
    <location>
        <begin position="1250"/>
        <end position="1307"/>
    </location>
</feature>
<dbReference type="Pfam" id="PF13750">
    <property type="entry name" value="Big_3_3"/>
    <property type="match status" value="1"/>
</dbReference>
<sequence>MNKRFNVVSLFLSVGFVFLSLFFFSCEVGLGSAVDTQPPKITIQYPPVDSVIRESFELSGLASDETSVSSVKVTLKETNTGVSYGPYSASVDNTKKNWKITVNTPETLDDKITYPIKDGSYEVTVTATDTAGRTNSVNRSYIIDNTAPVLVIQNPSTKADAANPNVFGTDIKVVGQVSDQNEIDLLYFTSWDWDGAGNKKTTKATNIAQNMDIVLGTFQESGFYEEIYGNIDEGEKKYLFSVSVSDEARTYKGESVQQDPEERGNISEGYYLRNEIYSPVLKGMELSTKDLYAIKSGSYTGNTVNLEELDKELEKYFIPVSGDETKPGSFALNPKNNPTWSILGISSLNLTAPVFDTSRTRSKNTLITISALIGLNETPLLEDSFGVVAYPCDDTGKITSQTPVVLVKTAAQCTTDAEISERAGLLEPSGDNYNINVPLEPLTNGNHYVIELLGEDQDSNEFDNGDQVFAILIATESQPPVINITEPKENIVYIKKDGSVTFKGTASAEIGEPSVYALIDNNTSKVNATGTQNWTIVLSGENFDVETGNSVSGVISFVAKAENGLAVTKDISYYYDVSSPEIEIQDPYPYVGETAPYSINGKVTVSGTVIDDDKVESVKYEVLSNSQVLESGNSVNTQRFSFELDTTSDIYKDKDKSFIDIVVTARDRAGNETSSSYRVKIDQSTDLPVITSSNASFEIQDKDSIALNRNLFSVSNNKLNFTVTDDDGVGSVLIKLNGTDDETFTKSGQPTTQSVTYTLPDTDGIYAVEVVATDKYGVKASSGEFYLAVDSDTPTITVESPVEGGFVSGEWIFAGTASDNSGIKGVYSVVAGEGGTETVTAVNFDSSSGQWSDTYNVGTASGNFERKYRAEDKYGRTQDIIAKYSVDTVGPTLDVTTPSSGETYIKTENSFRITGTASDAQSIDGVYYILKDNSSTPGAPDDTWTKAALQGRNWQASLDLSSGNEGVYYLFISAVDSAHNITEPKMYKIYGDKNSPELVINQGLPFYSDGGEDSFLSGTVEDTYLESFTVTGGNSGSVPEISGNTWKLGLGDWPDGNYTLVFTARDKAGRETVKNASVVVDSGAPVVEFTSITPLVDANNRKDNVNGTITVKGTIVDDTSITATYTLRQNGVPVSGFEDVSLGSMPVSWSFTVDTTKLQDKAECTVEINAVDATNSRTTETYTVYVDQSTDRPVVSYSNMSTDGGTQNLFGLGNNNILGFFYDDDGLLASEVWIDSQKKYDFTDLGSLTTYQFNYDVSDLDEGEHSVYFVITDKNGLKVTTNTTKFAVDKNVPALTISTPQNEFKSGVIVIEGTAYDENGFTSVTVGDVPVTVVDGGGFSQQNINWTYNFDAGTETGEQSRTVKAVDKYGRSTEVVFKYKVDVTAPQIKNISYPSSTYINLPDVPLYTVSGAASEENSGSGLKDIRYALVSGNGPAPDDDAVADAQGLGYWRTADGLTSWKASVDFTGLTAGEYTLYIRARDNAGNQATSTGKTITVDTDQPVLALTSPEQNKAFKDSFTLTGSVTDTNPGNVSVMFNGKSFTPSVSGTTWTQSISFSGISDGQYTVDVTASDLSGKNVKSSFVFVKDTALPAVTLSNISSDGTTNLIETTPKVYGTLSDAHAGLALASAVFLKNESGTFTEKKNYTFPASELSGKTSYNFTMDLVSLVGSDTLSDGQWKIRFTLSDGAGNSGTSESAAFMVDRNNPTVTISNVLDMTDGSVVDQYVSKGVSYRAEGTARDNGGLKEVRIQLLKDNKTVQLDGSDYKLGTLDAGGNWTCEIGAPFTESGVYNLVVTAVDLAGRTREEKLNLLSDTAAPAITFTSPFAKDFVQVNYLIGNVVVAGSSSDDAMAYTAYAIGGKLQGDTVTEINSGTLIPWTTLDGGTYNWRFEFDTTNCDNSERAYNDSGSVWTIPVHIKAVDLSGNIAYETLNIKIDTDMDKPIVDITYPSDNSIVGGQFRVTGEATDNEAVYRVFMQVEVEGAVYNGNELTGFAGVTKSGGMDANGESSEKYFTKIGDSKDAWYAIDGTASWSFALNSLNEFNKEELVKAGVTFTSEEQNRENSDTTTKLIVRVKAQDSKDHGSSGDVLGLYDEIRLTLQSGAPAIIENKVPDANTYVSGSVPVDFTIKDDEAIDSVTVTVGSTPVTVTDSTIGAGVTSGSFTFTPVGDETAQGYYREWRVTGSFDSTKYSGSVVFTIEATDYSVSGQKTSTNTRTLFVDNTPPDIKEMGTGFYLMDGDGRKTSSEFLDMMGTRSQINGQASDSGSGIGKVILYLTNTDDTVLYSLGGGASGEEVDISGTSFSTTINTSTGVIPFPVASLDDILTGKTNGIPQNYIVVDKLEGGDDNTDVGDRDGYNEHLAVDGSWYVKLNSNNVRDGEYHIHYVAVDKAGNINYKRDNVRVANNAPTIESLVLYTDIDINGTIEDDEKIEITARPVIETDPVSGATIVKSYEAVDDGFVVRNSKFRMAVTSKVENGIKEFNVTAPGGTTLDAGTLSGTTKTWNVTAFGTDSSSNTDKKVFTIKVTDNIDLVSKDLEVKVLYKNKDSEKPKTWFYEFDTEEWDGRSTGTGSIHSDGGHIELRDDSLFDNDSVKDPDVSGTILLRGKTTDDQRLSSVTVSLDGTETTILEWNGSSMAPKTGVTLVNEELGLSGHTVEWIYKWDTATINGVAKKNVNVSVSAGDAGSNTSDTLSYSDSFVIPADPATEPGYNAMTVDVVPYIVSITTPVRNQGGLKNDNIRSSSGKYSIIRGTNDTFITVSGFNLNPGAVRLVKTSLLETASPTSGTAVSYNSVLSGYTGFSMSNNITVSGYLEVFVNGVRSINNINDNSLEYNNEENIYTKNALLNDDRYIRMFDMKSTGIKNAYYPTMIMDGNDPVFAYIDESGGPSSNVGIGAGKGAGSYQPSHAMPQRAKFNGSTAEEMDTEYLIKASSWDQMAMAKDDGGNYFNLSIYNRDGGAMSLIYERYAELYTNGMGWGAGTGYSGYTGNWAYDDRNTAINLELVNFEGTLQLGRFKSPKMIAKGNSDNGYARIFLSYYDESTGELIFRNLQVGTSVSGTSYSLGSLLDKYYYTNLSENRSNSSYWSTGRLQVTNTASRYFAMGVTNDYRVIIVSYNEDLSRLEMYYSEDPVLCNAPTASISWTKSSIVFPDYVGNYVSMALDDNNGIHISAFDAGDSDMVYMYIPSYNSTDMTLSRVDQAFSVGNWTQIKVKDNVPYIAYYNATETGGRDSIKLAYANNPVNSISDVKQGVDGDGYVTGDWEFMTVPALTPPQGGDVKFQNVCLDFDSSGNPVIAYLGTNLEFGKWYSE</sequence>
<evidence type="ECO:0000259" key="2">
    <source>
        <dbReference type="Pfam" id="PF13750"/>
    </source>
</evidence>
<dbReference type="EMBL" id="JADIMM010000020">
    <property type="protein sequence ID" value="MBO8456851.1"/>
    <property type="molecule type" value="Genomic_DNA"/>
</dbReference>
<evidence type="ECO:0000259" key="1">
    <source>
        <dbReference type="Pfam" id="PF12245"/>
    </source>
</evidence>
<proteinExistence type="predicted"/>
<protein>
    <submittedName>
        <fullName evidence="3">Ig-like domain repeat protein</fullName>
    </submittedName>
</protein>
<dbReference type="PROSITE" id="PS51257">
    <property type="entry name" value="PROKAR_LIPOPROTEIN"/>
    <property type="match status" value="1"/>
</dbReference>
<dbReference type="InterPro" id="IPR022038">
    <property type="entry name" value="Ig-like_bact"/>
</dbReference>
<feature type="domain" description="Ig-like" evidence="1">
    <location>
        <begin position="1591"/>
        <end position="1704"/>
    </location>
</feature>
<accession>A0A9D9HN37</accession>
<dbReference type="InterPro" id="IPR013783">
    <property type="entry name" value="Ig-like_fold"/>
</dbReference>
<dbReference type="Gene3D" id="2.60.40.10">
    <property type="entry name" value="Immunoglobulins"/>
    <property type="match status" value="6"/>
</dbReference>
<organism evidence="3 4">
    <name type="scientific">Candidatus Gallitreponema excrementavium</name>
    <dbReference type="NCBI Taxonomy" id="2840840"/>
    <lineage>
        <taxon>Bacteria</taxon>
        <taxon>Pseudomonadati</taxon>
        <taxon>Spirochaetota</taxon>
        <taxon>Spirochaetia</taxon>
        <taxon>Spirochaetales</taxon>
        <taxon>Candidatus Gallitreponema</taxon>
    </lineage>
</organism>
<evidence type="ECO:0000313" key="3">
    <source>
        <dbReference type="EMBL" id="MBO8456851.1"/>
    </source>
</evidence>
<dbReference type="Pfam" id="PF17957">
    <property type="entry name" value="Big_7"/>
    <property type="match status" value="1"/>
</dbReference>
<dbReference type="SUPFAM" id="SSF49299">
    <property type="entry name" value="PKD domain"/>
    <property type="match status" value="1"/>
</dbReference>
<dbReference type="Proteomes" id="UP000823638">
    <property type="component" value="Unassembled WGS sequence"/>
</dbReference>
<feature type="domain" description="Ig-like" evidence="1">
    <location>
        <begin position="53"/>
        <end position="145"/>
    </location>
</feature>
<reference evidence="3" key="1">
    <citation type="submission" date="2020-10" db="EMBL/GenBank/DDBJ databases">
        <authorList>
            <person name="Gilroy R."/>
        </authorList>
    </citation>
    <scope>NUCLEOTIDE SEQUENCE</scope>
    <source>
        <strain evidence="3">10532</strain>
    </source>
</reference>
<comment type="caution">
    <text evidence="3">The sequence shown here is derived from an EMBL/GenBank/DDBJ whole genome shotgun (WGS) entry which is preliminary data.</text>
</comment>
<name>A0A9D9HN37_9SPIR</name>